<evidence type="ECO:0000313" key="2">
    <source>
        <dbReference type="EMBL" id="CAF1271215.1"/>
    </source>
</evidence>
<evidence type="ECO:0000313" key="1">
    <source>
        <dbReference type="EMBL" id="CAF1217978.1"/>
    </source>
</evidence>
<comment type="caution">
    <text evidence="1">The sequence shown here is derived from an EMBL/GenBank/DDBJ whole genome shotgun (WGS) entry which is preliminary data.</text>
</comment>
<dbReference type="EMBL" id="CAJNOR010002271">
    <property type="protein sequence ID" value="CAF1271215.1"/>
    <property type="molecule type" value="Genomic_DNA"/>
</dbReference>
<accession>A0A814XQ84</accession>
<dbReference type="AlphaFoldDB" id="A0A814XQ84"/>
<organism evidence="1 4">
    <name type="scientific">Adineta ricciae</name>
    <name type="common">Rotifer</name>
    <dbReference type="NCBI Taxonomy" id="249248"/>
    <lineage>
        <taxon>Eukaryota</taxon>
        <taxon>Metazoa</taxon>
        <taxon>Spiralia</taxon>
        <taxon>Gnathifera</taxon>
        <taxon>Rotifera</taxon>
        <taxon>Eurotatoria</taxon>
        <taxon>Bdelloidea</taxon>
        <taxon>Adinetida</taxon>
        <taxon>Adinetidae</taxon>
        <taxon>Adineta</taxon>
    </lineage>
</organism>
<protein>
    <submittedName>
        <fullName evidence="1">Uncharacterized protein</fullName>
    </submittedName>
</protein>
<keyword evidence="3" id="KW-1185">Reference proteome</keyword>
<evidence type="ECO:0000313" key="3">
    <source>
        <dbReference type="Proteomes" id="UP000663828"/>
    </source>
</evidence>
<name>A0A814XQ84_ADIRI</name>
<gene>
    <name evidence="1" type="ORF">EDS130_LOCUS26257</name>
    <name evidence="2" type="ORF">XAT740_LOCUS27304</name>
</gene>
<proteinExistence type="predicted"/>
<dbReference type="EMBL" id="CAJNOJ010000158">
    <property type="protein sequence ID" value="CAF1217978.1"/>
    <property type="molecule type" value="Genomic_DNA"/>
</dbReference>
<sequence length="85" mass="9942">MFLSWMFIFWPSTMYPSELDGSRYILRPSQPTPNEPCITRKPPFSFPCHHYCANSALAPEKKLPYTKLFKSICDFDVRPPITIKL</sequence>
<dbReference type="Proteomes" id="UP000663828">
    <property type="component" value="Unassembled WGS sequence"/>
</dbReference>
<reference evidence="1" key="1">
    <citation type="submission" date="2021-02" db="EMBL/GenBank/DDBJ databases">
        <authorList>
            <person name="Nowell W R."/>
        </authorList>
    </citation>
    <scope>NUCLEOTIDE SEQUENCE</scope>
</reference>
<evidence type="ECO:0000313" key="4">
    <source>
        <dbReference type="Proteomes" id="UP000663852"/>
    </source>
</evidence>
<dbReference type="Proteomes" id="UP000663852">
    <property type="component" value="Unassembled WGS sequence"/>
</dbReference>